<dbReference type="Proteomes" id="UP000015560">
    <property type="component" value="Chromosome"/>
</dbReference>
<dbReference type="GeneID" id="45548657"/>
<name>A0AAD1AQ91_LACCA</name>
<protein>
    <submittedName>
        <fullName evidence="1">Uncharacterized protein</fullName>
    </submittedName>
</protein>
<proteinExistence type="predicted"/>
<dbReference type="AlphaFoldDB" id="A0AAD1AQ91"/>
<gene>
    <name evidence="1" type="ORF">LBCZ_1368</name>
</gene>
<organism evidence="1 2">
    <name type="scientific">Lacticaseibacillus casei DSM 20011 = JCM 1134 = ATCC 393</name>
    <dbReference type="NCBI Taxonomy" id="1423732"/>
    <lineage>
        <taxon>Bacteria</taxon>
        <taxon>Bacillati</taxon>
        <taxon>Bacillota</taxon>
        <taxon>Bacilli</taxon>
        <taxon>Lactobacillales</taxon>
        <taxon>Lactobacillaceae</taxon>
        <taxon>Lacticaseibacillus</taxon>
    </lineage>
</organism>
<evidence type="ECO:0000313" key="1">
    <source>
        <dbReference type="EMBL" id="BAN74536.1"/>
    </source>
</evidence>
<sequence>MLNEKTIKELISTPAFLSNASKLAYELRMSQRDASQELLIELLSHRLRTWTDKYVTLAIQRDLPSLKWRIKYAAKDYYRRVNKDAARELTKSQMLAGMEPHVSNQSEVLEALERLPELFKNANTRTWAESVLRVGQRETMVNFNQSPRQFNSKLNKVCKYCHPHRQPKQPNSHTKELHILTEWDDLMADLDTTDDDVQAFIGQHEEYINQVVDNSLIKFQVKVLKDFVNSGKDKYTFNELMHTKYIKLEQELDRRTNHE</sequence>
<dbReference type="RefSeq" id="WP_025013629.1">
    <property type="nucleotide sequence ID" value="NZ_AP012544.1"/>
</dbReference>
<evidence type="ECO:0000313" key="2">
    <source>
        <dbReference type="Proteomes" id="UP000015560"/>
    </source>
</evidence>
<reference evidence="1 2" key="1">
    <citation type="journal article" date="2013" name="PLoS ONE">
        <title>Genomic Adaptation of the Lactobacillus casei Group.</title>
        <authorList>
            <person name="Toh H."/>
            <person name="Oshima K."/>
            <person name="Nakano A."/>
            <person name="Takahata M."/>
            <person name="Murakami M."/>
            <person name="Takaki T."/>
            <person name="Nishiyama H."/>
            <person name="Igimi S."/>
            <person name="Hattori M."/>
            <person name="Morita H."/>
        </authorList>
    </citation>
    <scope>NUCLEOTIDE SEQUENCE [LARGE SCALE GENOMIC DNA]</scope>
    <source>
        <strain evidence="1 2">ATCC 393</strain>
    </source>
</reference>
<accession>A0AAD1AQ91</accession>
<dbReference type="EMBL" id="AP012544">
    <property type="protein sequence ID" value="BAN74536.1"/>
    <property type="molecule type" value="Genomic_DNA"/>
</dbReference>